<dbReference type="PANTHER" id="PTHR46720:SF3">
    <property type="entry name" value="FAD-BINDING DOMAIN-CONTAINING PROTEIN-RELATED"/>
    <property type="match status" value="1"/>
</dbReference>
<dbReference type="Pfam" id="PF01494">
    <property type="entry name" value="FAD_binding_3"/>
    <property type="match status" value="1"/>
</dbReference>
<keyword evidence="3" id="KW-0560">Oxidoreductase</keyword>
<dbReference type="InterPro" id="IPR051104">
    <property type="entry name" value="FAD_monoxygenase"/>
</dbReference>
<evidence type="ECO:0000256" key="1">
    <source>
        <dbReference type="ARBA" id="ARBA00022630"/>
    </source>
</evidence>
<sequence length="116" mass="12326">MADAQTALGHQLAGAGGEGGLEGNSRAAAEHFKQHSRFSDASFGAGEIVRSSLKIVKYGIYDRAELKTWHQGRVVLIGDAAHPTSPHLVQGANQAYEDVDLLVELLEKHNPAAEAP</sequence>
<dbReference type="OrthoDB" id="47494at2759"/>
<evidence type="ECO:0000313" key="6">
    <source>
        <dbReference type="EMBL" id="GJE95746.1"/>
    </source>
</evidence>
<dbReference type="GO" id="GO:0016491">
    <property type="term" value="F:oxidoreductase activity"/>
    <property type="evidence" value="ECO:0007669"/>
    <property type="project" value="UniProtKB-KW"/>
</dbReference>
<evidence type="ECO:0000259" key="5">
    <source>
        <dbReference type="Pfam" id="PF01494"/>
    </source>
</evidence>
<reference evidence="6 7" key="1">
    <citation type="submission" date="2021-08" db="EMBL/GenBank/DDBJ databases">
        <title>Draft Genome Sequence of Phanerochaete sordida strain YK-624.</title>
        <authorList>
            <person name="Mori T."/>
            <person name="Dohra H."/>
            <person name="Suzuki T."/>
            <person name="Kawagishi H."/>
            <person name="Hirai H."/>
        </authorList>
    </citation>
    <scope>NUCLEOTIDE SEQUENCE [LARGE SCALE GENOMIC DNA]</scope>
    <source>
        <strain evidence="6 7">YK-624</strain>
    </source>
</reference>
<proteinExistence type="predicted"/>
<comment type="caution">
    <text evidence="6">The sequence shown here is derived from an EMBL/GenBank/DDBJ whole genome shotgun (WGS) entry which is preliminary data.</text>
</comment>
<keyword evidence="2" id="KW-0274">FAD</keyword>
<accession>A0A9P3GJ57</accession>
<dbReference type="InterPro" id="IPR036188">
    <property type="entry name" value="FAD/NAD-bd_sf"/>
</dbReference>
<keyword evidence="1" id="KW-0285">Flavoprotein</keyword>
<keyword evidence="7" id="KW-1185">Reference proteome</keyword>
<protein>
    <recommendedName>
        <fullName evidence="5">FAD-binding domain-containing protein</fullName>
    </recommendedName>
</protein>
<dbReference type="GO" id="GO:0044550">
    <property type="term" value="P:secondary metabolite biosynthetic process"/>
    <property type="evidence" value="ECO:0007669"/>
    <property type="project" value="TreeGrafter"/>
</dbReference>
<evidence type="ECO:0000256" key="2">
    <source>
        <dbReference type="ARBA" id="ARBA00022827"/>
    </source>
</evidence>
<dbReference type="SUPFAM" id="SSF51905">
    <property type="entry name" value="FAD/NAD(P)-binding domain"/>
    <property type="match status" value="1"/>
</dbReference>
<dbReference type="PANTHER" id="PTHR46720">
    <property type="entry name" value="HYDROXYLASE, PUTATIVE (AFU_ORTHOLOGUE AFUA_3G01460)-RELATED"/>
    <property type="match status" value="1"/>
</dbReference>
<dbReference type="GO" id="GO:0071949">
    <property type="term" value="F:FAD binding"/>
    <property type="evidence" value="ECO:0007669"/>
    <property type="project" value="InterPro"/>
</dbReference>
<dbReference type="Proteomes" id="UP000703269">
    <property type="component" value="Unassembled WGS sequence"/>
</dbReference>
<dbReference type="AlphaFoldDB" id="A0A9P3GJ57"/>
<dbReference type="Gene3D" id="3.50.50.60">
    <property type="entry name" value="FAD/NAD(P)-binding domain"/>
    <property type="match status" value="1"/>
</dbReference>
<name>A0A9P3GJ57_9APHY</name>
<organism evidence="6 7">
    <name type="scientific">Phanerochaete sordida</name>
    <dbReference type="NCBI Taxonomy" id="48140"/>
    <lineage>
        <taxon>Eukaryota</taxon>
        <taxon>Fungi</taxon>
        <taxon>Dikarya</taxon>
        <taxon>Basidiomycota</taxon>
        <taxon>Agaricomycotina</taxon>
        <taxon>Agaricomycetes</taxon>
        <taxon>Polyporales</taxon>
        <taxon>Phanerochaetaceae</taxon>
        <taxon>Phanerochaete</taxon>
    </lineage>
</organism>
<dbReference type="InterPro" id="IPR002938">
    <property type="entry name" value="FAD-bd"/>
</dbReference>
<feature type="region of interest" description="Disordered" evidence="4">
    <location>
        <begin position="1"/>
        <end position="28"/>
    </location>
</feature>
<evidence type="ECO:0000313" key="7">
    <source>
        <dbReference type="Proteomes" id="UP000703269"/>
    </source>
</evidence>
<evidence type="ECO:0000256" key="4">
    <source>
        <dbReference type="SAM" id="MobiDB-lite"/>
    </source>
</evidence>
<feature type="domain" description="FAD-binding" evidence="5">
    <location>
        <begin position="43"/>
        <end position="106"/>
    </location>
</feature>
<dbReference type="EMBL" id="BPQB01000052">
    <property type="protein sequence ID" value="GJE95746.1"/>
    <property type="molecule type" value="Genomic_DNA"/>
</dbReference>
<evidence type="ECO:0000256" key="3">
    <source>
        <dbReference type="ARBA" id="ARBA00023002"/>
    </source>
</evidence>
<gene>
    <name evidence="6" type="ORF">PsYK624_119330</name>
</gene>